<sequence>MNLILLFFLFFFRSAAPLLQNQSQALEAQKIKKIMIPLLVVLLKLIKNSHPSPTGINNREVEIFISSPFGEAGRRNKNPIPLYGTLAPPVVLEEGNKVGFWSFFSFFPLGEKKASCKTIPKLPKVNLFIIIYPKKKTTLEKIPSAKWFLSGLFLGRFFFLAPLKKEKMYFTYEEIGLFPRSFSRVLDRFLKQLFSDVENLVLQEYRFYRYLFLTTVKCVFILFFVPFLVNLLAKNYLVRPLTEYFWNTKQTEIFLNSYQQKHAFAELQDFEEKLYFESLVVPNTFFSDSKNFAQLEKTSSARLTQLKKSLKKGGALKAFFFTAFFPSAIPYWKEEVRCLDFYTSCIGNKAFFNNNKIEARILNFRRVCCATSCPPRFSIPSASGAAYLNFFGPFLPHPSALTPFIIRGGVGYPLLVKGRSKDGDAFLNFNLKGVGGQATLQANPVPFPPSFAWPSATGVLSSAAFLPVPLLYPSLPVPLLPLDGKEGYKSGTGKEGYKSGTGKEGFLLPSSRGVRSKSGTNFKKAFWPASFFFFHKKGLLIKKPWPFYKKTKKNFRGSYQAAELLGTSRLKSFFLRHFFQKQQSCLVRRQVSLRKSFQKAKPLEALVAFKSVLLEAFRSNKSFEEKTVLSKQLRCLELAISYNNQSIEAITNFFADLMSFITLWYLLVVMEIQINITKSFLLEVFFGLDDSKKSLLILLVTDLLVGYHSPNIWELFFQFLFNHYGLPESQTGIFLLVATLPVLLDVLFKYLIFRHLNRASPATVATYHAMIE</sequence>
<evidence type="ECO:0000256" key="2">
    <source>
        <dbReference type="ARBA" id="ARBA00022448"/>
    </source>
</evidence>
<dbReference type="AlphaFoldDB" id="A0A0S2ICD0"/>
<comment type="similarity">
    <text evidence="8 9">Belongs to the CemA family.</text>
</comment>
<dbReference type="EMBL" id="KT625026">
    <property type="protein sequence ID" value="ALO21250.1"/>
    <property type="molecule type" value="Genomic_DNA"/>
</dbReference>
<keyword evidence="11" id="KW-0934">Plastid</keyword>
<keyword evidence="7 9" id="KW-0472">Membrane</keyword>
<dbReference type="GO" id="GO:0015297">
    <property type="term" value="F:antiporter activity"/>
    <property type="evidence" value="ECO:0007669"/>
    <property type="project" value="UniProtKB-KW"/>
</dbReference>
<keyword evidence="4 9" id="KW-0375">Hydrogen ion transport</keyword>
<feature type="transmembrane region" description="Helical" evidence="9">
    <location>
        <begin position="210"/>
        <end position="233"/>
    </location>
</feature>
<keyword evidence="6 9" id="KW-0406">Ion transport</keyword>
<feature type="transmembrane region" description="Helical" evidence="9">
    <location>
        <begin position="733"/>
        <end position="752"/>
    </location>
</feature>
<dbReference type="PANTHER" id="PTHR33650:SF2">
    <property type="entry name" value="CHLOROPLAST ENVELOPE MEMBRANE PROTEIN"/>
    <property type="match status" value="1"/>
</dbReference>
<evidence type="ECO:0000256" key="5">
    <source>
        <dbReference type="ARBA" id="ARBA00022989"/>
    </source>
</evidence>
<keyword evidence="9" id="KW-0633">Potassium transport</keyword>
<reference evidence="11" key="1">
    <citation type="journal article" date="2015" name="BMC Evol. Biol.">
        <title>Chloroplast phylogenomic analysis of chlorophyte green algae identifies a novel lineage sister to the Sphaeropleales (Chlorophyceae).</title>
        <authorList>
            <person name="Lemieux C."/>
            <person name="Vincent A.T."/>
            <person name="Labarre A."/>
            <person name="Otis C."/>
            <person name="Turmel M."/>
        </authorList>
    </citation>
    <scope>NUCLEOTIDE SEQUENCE</scope>
</reference>
<keyword evidence="5 9" id="KW-1133">Transmembrane helix</keyword>
<geneLocation type="chloroplast" evidence="11"/>
<comment type="subcellular location">
    <subcellularLocation>
        <location evidence="1">Membrane</location>
        <topology evidence="1">Multi-pass membrane protein</topology>
    </subcellularLocation>
    <subcellularLocation>
        <location evidence="9">Plastid</location>
        <location evidence="9">Chloroplast inner membrane</location>
        <topology evidence="9">Multi-pass membrane protein</topology>
    </subcellularLocation>
</comment>
<evidence type="ECO:0000256" key="8">
    <source>
        <dbReference type="ARBA" id="ARBA00043980"/>
    </source>
</evidence>
<evidence type="ECO:0000256" key="3">
    <source>
        <dbReference type="ARBA" id="ARBA00022692"/>
    </source>
</evidence>
<proteinExistence type="inferred from homology"/>
<gene>
    <name evidence="9 11" type="primary">cemA</name>
</gene>
<keyword evidence="9" id="KW-0050">Antiport</keyword>
<evidence type="ECO:0000256" key="4">
    <source>
        <dbReference type="ARBA" id="ARBA00022781"/>
    </source>
</evidence>
<organism evidence="11">
    <name type="scientific">Chloromonas radiata</name>
    <dbReference type="NCBI Taxonomy" id="47907"/>
    <lineage>
        <taxon>Eukaryota</taxon>
        <taxon>Viridiplantae</taxon>
        <taxon>Chlorophyta</taxon>
        <taxon>core chlorophytes</taxon>
        <taxon>Chlorophyceae</taxon>
        <taxon>CS clade</taxon>
        <taxon>Chlamydomonadales</taxon>
        <taxon>Chlamydomonadaceae</taxon>
        <taxon>Chloromonadinia</taxon>
        <taxon>Chloromonas</taxon>
    </lineage>
</organism>
<dbReference type="GO" id="GO:0006813">
    <property type="term" value="P:potassium ion transport"/>
    <property type="evidence" value="ECO:0007669"/>
    <property type="project" value="UniProtKB-UniRule"/>
</dbReference>
<feature type="transmembrane region" description="Helical" evidence="9">
    <location>
        <begin position="653"/>
        <end position="674"/>
    </location>
</feature>
<evidence type="ECO:0000256" key="6">
    <source>
        <dbReference type="ARBA" id="ARBA00023065"/>
    </source>
</evidence>
<keyword evidence="2 9" id="KW-0813">Transport</keyword>
<keyword evidence="10" id="KW-0732">Signal</keyword>
<dbReference type="HAMAP" id="MF_01308">
    <property type="entry name" value="CemA_PxcA"/>
    <property type="match status" value="1"/>
</dbReference>
<evidence type="ECO:0000256" key="10">
    <source>
        <dbReference type="SAM" id="SignalP"/>
    </source>
</evidence>
<comment type="catalytic activity">
    <reaction evidence="9">
        <text>K(+)(in) + H(+)(out) = K(+)(out) + H(+)(in)</text>
        <dbReference type="Rhea" id="RHEA:29467"/>
        <dbReference type="ChEBI" id="CHEBI:15378"/>
        <dbReference type="ChEBI" id="CHEBI:29103"/>
    </reaction>
</comment>
<evidence type="ECO:0000313" key="11">
    <source>
        <dbReference type="EMBL" id="ALO21250.1"/>
    </source>
</evidence>
<evidence type="ECO:0000256" key="1">
    <source>
        <dbReference type="ARBA" id="ARBA00004141"/>
    </source>
</evidence>
<dbReference type="PANTHER" id="PTHR33650">
    <property type="entry name" value="CHLOROPLAST ENVELOPE MEMBRANE PROTEIN-RELATED"/>
    <property type="match status" value="1"/>
</dbReference>
<keyword evidence="9" id="KW-1001">Plastid inner membrane</keyword>
<protein>
    <recommendedName>
        <fullName evidence="9">Potassium/proton antiporter CemA</fullName>
    </recommendedName>
    <alternativeName>
        <fullName evidence="9">Chloroplast envelope membrane protein A</fullName>
        <shortName evidence="9">CemA</shortName>
    </alternativeName>
</protein>
<feature type="signal peptide" evidence="10">
    <location>
        <begin position="1"/>
        <end position="17"/>
    </location>
</feature>
<dbReference type="Pfam" id="PF03040">
    <property type="entry name" value="CemA"/>
    <property type="match status" value="2"/>
</dbReference>
<keyword evidence="3 9" id="KW-0812">Transmembrane</keyword>
<dbReference type="GO" id="GO:0009706">
    <property type="term" value="C:chloroplast inner membrane"/>
    <property type="evidence" value="ECO:0007669"/>
    <property type="project" value="UniProtKB-SubCell"/>
</dbReference>
<dbReference type="GO" id="GO:0015078">
    <property type="term" value="F:proton transmembrane transporter activity"/>
    <property type="evidence" value="ECO:0007669"/>
    <property type="project" value="UniProtKB-UniRule"/>
</dbReference>
<feature type="transmembrane region" description="Helical" evidence="9">
    <location>
        <begin position="695"/>
        <end position="713"/>
    </location>
</feature>
<accession>A0A0S2ICD0</accession>
<feature type="chain" id="PRO_5006599683" description="Potassium/proton antiporter CemA" evidence="10">
    <location>
        <begin position="18"/>
        <end position="772"/>
    </location>
</feature>
<keyword evidence="9" id="KW-0630">Potassium</keyword>
<dbReference type="InterPro" id="IPR004282">
    <property type="entry name" value="CemA"/>
</dbReference>
<evidence type="ECO:0000256" key="9">
    <source>
        <dbReference type="HAMAP-Rule" id="MF_01308"/>
    </source>
</evidence>
<name>A0A0S2ICD0_9CHLO</name>
<keyword evidence="11" id="KW-0150">Chloroplast</keyword>
<comment type="function">
    <text evidence="9">Contributes to K(+)/H(+) antiport activity by supporting proton efflux to control proton extrusion and homeostasis in chloroplasts in a light-dependent manner to modulate photosynthesis. Prevents excessive induction of non-photochemical quenching (NPQ) under continuous-light conditions. Indirectly promotes efficient inorganic carbon uptake into chloroplasts.</text>
</comment>
<evidence type="ECO:0000256" key="7">
    <source>
        <dbReference type="ARBA" id="ARBA00023136"/>
    </source>
</evidence>